<dbReference type="Proteomes" id="UP000790709">
    <property type="component" value="Unassembled WGS sequence"/>
</dbReference>
<reference evidence="1" key="1">
    <citation type="journal article" date="2021" name="New Phytol.">
        <title>Evolutionary innovations through gain and loss of genes in the ectomycorrhizal Boletales.</title>
        <authorList>
            <person name="Wu G."/>
            <person name="Miyauchi S."/>
            <person name="Morin E."/>
            <person name="Kuo A."/>
            <person name="Drula E."/>
            <person name="Varga T."/>
            <person name="Kohler A."/>
            <person name="Feng B."/>
            <person name="Cao Y."/>
            <person name="Lipzen A."/>
            <person name="Daum C."/>
            <person name="Hundley H."/>
            <person name="Pangilinan J."/>
            <person name="Johnson J."/>
            <person name="Barry K."/>
            <person name="LaButti K."/>
            <person name="Ng V."/>
            <person name="Ahrendt S."/>
            <person name="Min B."/>
            <person name="Choi I.G."/>
            <person name="Park H."/>
            <person name="Plett J.M."/>
            <person name="Magnuson J."/>
            <person name="Spatafora J.W."/>
            <person name="Nagy L.G."/>
            <person name="Henrissat B."/>
            <person name="Grigoriev I.V."/>
            <person name="Yang Z.L."/>
            <person name="Xu J."/>
            <person name="Martin F.M."/>
        </authorList>
    </citation>
    <scope>NUCLEOTIDE SEQUENCE</scope>
    <source>
        <strain evidence="1">KUC20120723A-06</strain>
    </source>
</reference>
<name>A0ACB8BVH2_9AGAM</name>
<accession>A0ACB8BVH2</accession>
<dbReference type="EMBL" id="MU266336">
    <property type="protein sequence ID" value="KAH7929946.1"/>
    <property type="molecule type" value="Genomic_DNA"/>
</dbReference>
<evidence type="ECO:0000313" key="2">
    <source>
        <dbReference type="Proteomes" id="UP000790709"/>
    </source>
</evidence>
<protein>
    <submittedName>
        <fullName evidence="1">MFS general substrate transporter</fullName>
    </submittedName>
</protein>
<evidence type="ECO:0000313" key="1">
    <source>
        <dbReference type="EMBL" id="KAH7929946.1"/>
    </source>
</evidence>
<organism evidence="1 2">
    <name type="scientific">Leucogyrophana mollusca</name>
    <dbReference type="NCBI Taxonomy" id="85980"/>
    <lineage>
        <taxon>Eukaryota</taxon>
        <taxon>Fungi</taxon>
        <taxon>Dikarya</taxon>
        <taxon>Basidiomycota</taxon>
        <taxon>Agaricomycotina</taxon>
        <taxon>Agaricomycetes</taxon>
        <taxon>Agaricomycetidae</taxon>
        <taxon>Boletales</taxon>
        <taxon>Boletales incertae sedis</taxon>
        <taxon>Leucogyrophana</taxon>
    </lineage>
</organism>
<proteinExistence type="predicted"/>
<sequence>MSLWILNFPDPLLPRSVERKQASFLLFVGLALSVFVSALDETIVAVSAISIVSEFEKFDLYSWVSVSYLVCLIAFQPLYGKLSDIFGRRSIMLFAIAIFLVGSTGCALASDVITFLIFRAIAGIGAGGLTGIAFIVIADMFTLEERPKYQSILMSGHGIACVIGPVIGGVFTKRLTWRWCFWINIPICLLTLVTVATFLRLPQTERDIRGGLRKVDFAGSLTLVLAIGCLVIPVSLGGNYWEWNSPPVIGLFVSGSVSLVLFLVIEHSYAESPIIPLRLLSNVNLVRSWMALFFYGMTFFTAMYYLPVWFEVVEGNSAETTGVQLLPFLVGYISAGLFFSQFMQFAVRLRFASPVSVLSHAGCLTFIVGAVLRVVVIDRYTPKVVELAVLLLFGLGAGLTLQTSFLSAQASVTSEDLAIANSLSVCFENLGGAIGLSVSGTVNRIDLAKRLSLIPSSIVSADTLSAIAQNPSLVHRPGLLSDAARELVVQQFSGSLRLTFSASVVFAALAYVSVLVLSRSVRGLFGRIVNHS</sequence>
<gene>
    <name evidence="1" type="ORF">BV22DRAFT_1079885</name>
</gene>
<keyword evidence="2" id="KW-1185">Reference proteome</keyword>
<comment type="caution">
    <text evidence="1">The sequence shown here is derived from an EMBL/GenBank/DDBJ whole genome shotgun (WGS) entry which is preliminary data.</text>
</comment>